<dbReference type="Proteomes" id="UP000616885">
    <property type="component" value="Unassembled WGS sequence"/>
</dbReference>
<dbReference type="SUPFAM" id="SSF56801">
    <property type="entry name" value="Acetyl-CoA synthetase-like"/>
    <property type="match status" value="1"/>
</dbReference>
<accession>A0A8H7NHA6</accession>
<evidence type="ECO:0000256" key="1">
    <source>
        <dbReference type="ARBA" id="ARBA00006432"/>
    </source>
</evidence>
<dbReference type="Gene3D" id="3.30.300.30">
    <property type="match status" value="1"/>
</dbReference>
<organism evidence="5 6">
    <name type="scientific">Bionectria ochroleuca</name>
    <name type="common">Gliocladium roseum</name>
    <dbReference type="NCBI Taxonomy" id="29856"/>
    <lineage>
        <taxon>Eukaryota</taxon>
        <taxon>Fungi</taxon>
        <taxon>Dikarya</taxon>
        <taxon>Ascomycota</taxon>
        <taxon>Pezizomycotina</taxon>
        <taxon>Sordariomycetes</taxon>
        <taxon>Hypocreomycetidae</taxon>
        <taxon>Hypocreales</taxon>
        <taxon>Bionectriaceae</taxon>
        <taxon>Clonostachys</taxon>
    </lineage>
</organism>
<keyword evidence="2" id="KW-0436">Ligase</keyword>
<comment type="caution">
    <text evidence="5">The sequence shown here is derived from an EMBL/GenBank/DDBJ whole genome shotgun (WGS) entry which is preliminary data.</text>
</comment>
<dbReference type="InterPro" id="IPR000873">
    <property type="entry name" value="AMP-dep_synth/lig_dom"/>
</dbReference>
<comment type="similarity">
    <text evidence="1">Belongs to the ATP-dependent AMP-binding enzyme family.</text>
</comment>
<dbReference type="Gene3D" id="2.30.38.10">
    <property type="entry name" value="Luciferase, Domain 3"/>
    <property type="match status" value="1"/>
</dbReference>
<dbReference type="GO" id="GO:0016405">
    <property type="term" value="F:CoA-ligase activity"/>
    <property type="evidence" value="ECO:0007669"/>
    <property type="project" value="TreeGrafter"/>
</dbReference>
<evidence type="ECO:0000256" key="2">
    <source>
        <dbReference type="ARBA" id="ARBA00022598"/>
    </source>
</evidence>
<dbReference type="Gene3D" id="3.40.50.980">
    <property type="match status" value="1"/>
</dbReference>
<reference evidence="5" key="1">
    <citation type="submission" date="2020-10" db="EMBL/GenBank/DDBJ databases">
        <title>High-Quality Genome Resource of Clonostachys rosea strain S41 by Oxford Nanopore Long-Read Sequencing.</title>
        <authorList>
            <person name="Wang H."/>
        </authorList>
    </citation>
    <scope>NUCLEOTIDE SEQUENCE</scope>
    <source>
        <strain evidence="5">S41</strain>
    </source>
</reference>
<dbReference type="AlphaFoldDB" id="A0A8H7NHA6"/>
<proteinExistence type="inferred from homology"/>
<dbReference type="PANTHER" id="PTHR24096:SF149">
    <property type="entry name" value="AMP-BINDING DOMAIN-CONTAINING PROTEIN-RELATED"/>
    <property type="match status" value="1"/>
</dbReference>
<dbReference type="InterPro" id="IPR045851">
    <property type="entry name" value="AMP-bd_C_sf"/>
</dbReference>
<evidence type="ECO:0000313" key="5">
    <source>
        <dbReference type="EMBL" id="KAF9755929.1"/>
    </source>
</evidence>
<name>A0A8H7NHA6_BIOOC</name>
<evidence type="ECO:0000313" key="6">
    <source>
        <dbReference type="Proteomes" id="UP000616885"/>
    </source>
</evidence>
<evidence type="ECO:0008006" key="7">
    <source>
        <dbReference type="Google" id="ProtNLM"/>
    </source>
</evidence>
<feature type="domain" description="AMP-binding enzyme C-terminal" evidence="4">
    <location>
        <begin position="166"/>
        <end position="245"/>
    </location>
</feature>
<dbReference type="GO" id="GO:0019748">
    <property type="term" value="P:secondary metabolic process"/>
    <property type="evidence" value="ECO:0007669"/>
    <property type="project" value="TreeGrafter"/>
</dbReference>
<dbReference type="InterPro" id="IPR025110">
    <property type="entry name" value="AMP-bd_C"/>
</dbReference>
<evidence type="ECO:0000259" key="4">
    <source>
        <dbReference type="Pfam" id="PF13193"/>
    </source>
</evidence>
<sequence length="269" mass="29713">MKAMMEVIVRFRCTELWLVPPLLIRLLNDRTAQGYDLSHVKQFNTGAAPLTDQVIQQLAKRFPNIRIRQAWGMTETTSSPGTSVRFADPETGETIPTGGTGEIWAKGPQVTAGYLNRPTETASTYRKDGFFRTGDLGSISEDGFITIYDRLKEMIKVRGNAVAPAELEDLLLGVPAVADAAVIGIPHEYSGEVPRAFVVVHNHITPSELVAEQISSFVKARKPKYKSLAGGIDFVENIPKSPSGKILRRAVKDRWLSSVKVKNRIEPKL</sequence>
<dbReference type="EMBL" id="JADCTT010000003">
    <property type="protein sequence ID" value="KAF9755929.1"/>
    <property type="molecule type" value="Genomic_DNA"/>
</dbReference>
<dbReference type="PANTHER" id="PTHR24096">
    <property type="entry name" value="LONG-CHAIN-FATTY-ACID--COA LIGASE"/>
    <property type="match status" value="1"/>
</dbReference>
<dbReference type="Pfam" id="PF13193">
    <property type="entry name" value="AMP-binding_C"/>
    <property type="match status" value="1"/>
</dbReference>
<feature type="domain" description="AMP-dependent synthetase/ligase" evidence="3">
    <location>
        <begin position="2"/>
        <end position="78"/>
    </location>
</feature>
<evidence type="ECO:0000259" key="3">
    <source>
        <dbReference type="Pfam" id="PF00501"/>
    </source>
</evidence>
<gene>
    <name evidence="5" type="ORF">IM811_011370</name>
</gene>
<dbReference type="Pfam" id="PF00501">
    <property type="entry name" value="AMP-binding"/>
    <property type="match status" value="1"/>
</dbReference>
<protein>
    <recommendedName>
        <fullName evidence="7">AMP-dependent synthetase/ligase domain-containing protein</fullName>
    </recommendedName>
</protein>